<dbReference type="OrthoDB" id="786450at2759"/>
<accession>A0A9Q0CVH5</accession>
<dbReference type="SUPFAM" id="SSF81383">
    <property type="entry name" value="F-box domain"/>
    <property type="match status" value="1"/>
</dbReference>
<organism evidence="2 3">
    <name type="scientific">Rhynchospora breviuscula</name>
    <dbReference type="NCBI Taxonomy" id="2022672"/>
    <lineage>
        <taxon>Eukaryota</taxon>
        <taxon>Viridiplantae</taxon>
        <taxon>Streptophyta</taxon>
        <taxon>Embryophyta</taxon>
        <taxon>Tracheophyta</taxon>
        <taxon>Spermatophyta</taxon>
        <taxon>Magnoliopsida</taxon>
        <taxon>Liliopsida</taxon>
        <taxon>Poales</taxon>
        <taxon>Cyperaceae</taxon>
        <taxon>Cyperoideae</taxon>
        <taxon>Rhynchosporeae</taxon>
        <taxon>Rhynchospora</taxon>
    </lineage>
</organism>
<dbReference type="AlphaFoldDB" id="A0A9Q0CVH5"/>
<evidence type="ECO:0000313" key="3">
    <source>
        <dbReference type="Proteomes" id="UP001151287"/>
    </source>
</evidence>
<reference evidence="2" key="1">
    <citation type="journal article" date="2022" name="Cell">
        <title>Repeat-based holocentromeres influence genome architecture and karyotype evolution.</title>
        <authorList>
            <person name="Hofstatter P.G."/>
            <person name="Thangavel G."/>
            <person name="Lux T."/>
            <person name="Neumann P."/>
            <person name="Vondrak T."/>
            <person name="Novak P."/>
            <person name="Zhang M."/>
            <person name="Costa L."/>
            <person name="Castellani M."/>
            <person name="Scott A."/>
            <person name="Toegelov H."/>
            <person name="Fuchs J."/>
            <person name="Mata-Sucre Y."/>
            <person name="Dias Y."/>
            <person name="Vanzela A.L.L."/>
            <person name="Huettel B."/>
            <person name="Almeida C.C.S."/>
            <person name="Simkova H."/>
            <person name="Souza G."/>
            <person name="Pedrosa-Harand A."/>
            <person name="Macas J."/>
            <person name="Mayer K.F.X."/>
            <person name="Houben A."/>
            <person name="Marques A."/>
        </authorList>
    </citation>
    <scope>NUCLEOTIDE SEQUENCE</scope>
    <source>
        <strain evidence="2">RhyBre1mFocal</strain>
    </source>
</reference>
<proteinExistence type="predicted"/>
<dbReference type="PROSITE" id="PS50181">
    <property type="entry name" value="FBOX"/>
    <property type="match status" value="1"/>
</dbReference>
<evidence type="ECO:0000313" key="2">
    <source>
        <dbReference type="EMBL" id="KAJ1700728.1"/>
    </source>
</evidence>
<sequence length="157" mass="17809">MAIGCIDQEKSFRLVHGTKILGRKRVVIAQDSFNSSGVLSPVSFPQKRRSRRPQIERFNMLESLPKDMLVKVLCKVDSSDLGQLLLVSKTVNEAALIARKIHHLYSTPTKRTFKWLDASNNYEDAPNAPMQHRVARSRIKGKNLACLAVDLFLNYDE</sequence>
<dbReference type="InterPro" id="IPR036047">
    <property type="entry name" value="F-box-like_dom_sf"/>
</dbReference>
<dbReference type="PANTHER" id="PTHR34049:SF1">
    <property type="entry name" value="F-BOX PROTEIN SKIP27"/>
    <property type="match status" value="1"/>
</dbReference>
<gene>
    <name evidence="2" type="ORF">LUZ63_000507</name>
</gene>
<protein>
    <recommendedName>
        <fullName evidence="1">F-box domain-containing protein</fullName>
    </recommendedName>
</protein>
<dbReference type="InterPro" id="IPR001810">
    <property type="entry name" value="F-box_dom"/>
</dbReference>
<dbReference type="InterPro" id="IPR045286">
    <property type="entry name" value="FBS1-like"/>
</dbReference>
<feature type="domain" description="F-box" evidence="1">
    <location>
        <begin position="58"/>
        <end position="108"/>
    </location>
</feature>
<keyword evidence="3" id="KW-1185">Reference proteome</keyword>
<dbReference type="PANTHER" id="PTHR34049">
    <property type="entry name" value="F-BOX PROTEIN SKIP27"/>
    <property type="match status" value="1"/>
</dbReference>
<name>A0A9Q0CVH5_9POAL</name>
<dbReference type="Pfam" id="PF00646">
    <property type="entry name" value="F-box"/>
    <property type="match status" value="1"/>
</dbReference>
<comment type="caution">
    <text evidence="2">The sequence shown here is derived from an EMBL/GenBank/DDBJ whole genome shotgun (WGS) entry which is preliminary data.</text>
</comment>
<dbReference type="Proteomes" id="UP001151287">
    <property type="component" value="Unassembled WGS sequence"/>
</dbReference>
<dbReference type="EMBL" id="JAMQYH010000001">
    <property type="protein sequence ID" value="KAJ1700728.1"/>
    <property type="molecule type" value="Genomic_DNA"/>
</dbReference>
<evidence type="ECO:0000259" key="1">
    <source>
        <dbReference type="PROSITE" id="PS50181"/>
    </source>
</evidence>